<feature type="non-terminal residue" evidence="1">
    <location>
        <position position="1"/>
    </location>
</feature>
<evidence type="ECO:0000313" key="1">
    <source>
        <dbReference type="EMBL" id="MCE5167178.1"/>
    </source>
</evidence>
<dbReference type="EMBL" id="JACEIK010059034">
    <property type="protein sequence ID" value="MCE5167178.1"/>
    <property type="molecule type" value="Genomic_DNA"/>
</dbReference>
<dbReference type="Proteomes" id="UP000823775">
    <property type="component" value="Unassembled WGS sequence"/>
</dbReference>
<protein>
    <submittedName>
        <fullName evidence="1">Uncharacterized protein</fullName>
    </submittedName>
</protein>
<comment type="caution">
    <text evidence="1">The sequence shown here is derived from an EMBL/GenBank/DDBJ whole genome shotgun (WGS) entry which is preliminary data.</text>
</comment>
<feature type="non-terminal residue" evidence="1">
    <location>
        <position position="110"/>
    </location>
</feature>
<sequence>TRQQAVASIGMPLPYRYRKLDSVHISFFRFSYLLPYRIASYACESRKVCAFIDFVALDCNVDWDITIILEILFLAMRKASMDLKKHKIMFWVKNESITFKAGRVHMLLID</sequence>
<reference evidence="1 2" key="1">
    <citation type="journal article" date="2021" name="BMC Genomics">
        <title>Datura genome reveals duplications of psychoactive alkaloid biosynthetic genes and high mutation rate following tissue culture.</title>
        <authorList>
            <person name="Rajewski A."/>
            <person name="Carter-House D."/>
            <person name="Stajich J."/>
            <person name="Litt A."/>
        </authorList>
    </citation>
    <scope>NUCLEOTIDE SEQUENCE [LARGE SCALE GENOMIC DNA]</scope>
    <source>
        <strain evidence="1">AR-01</strain>
    </source>
</reference>
<gene>
    <name evidence="1" type="ORF">HAX54_041152</name>
</gene>
<proteinExistence type="predicted"/>
<keyword evidence="2" id="KW-1185">Reference proteome</keyword>
<accession>A0ABS8Y698</accession>
<name>A0ABS8Y698_DATST</name>
<organism evidence="1 2">
    <name type="scientific">Datura stramonium</name>
    <name type="common">Jimsonweed</name>
    <name type="synonym">Common thornapple</name>
    <dbReference type="NCBI Taxonomy" id="4076"/>
    <lineage>
        <taxon>Eukaryota</taxon>
        <taxon>Viridiplantae</taxon>
        <taxon>Streptophyta</taxon>
        <taxon>Embryophyta</taxon>
        <taxon>Tracheophyta</taxon>
        <taxon>Spermatophyta</taxon>
        <taxon>Magnoliopsida</taxon>
        <taxon>eudicotyledons</taxon>
        <taxon>Gunneridae</taxon>
        <taxon>Pentapetalae</taxon>
        <taxon>asterids</taxon>
        <taxon>lamiids</taxon>
        <taxon>Solanales</taxon>
        <taxon>Solanaceae</taxon>
        <taxon>Solanoideae</taxon>
        <taxon>Datureae</taxon>
        <taxon>Datura</taxon>
    </lineage>
</organism>
<evidence type="ECO:0000313" key="2">
    <source>
        <dbReference type="Proteomes" id="UP000823775"/>
    </source>
</evidence>